<dbReference type="Proteomes" id="UP000654123">
    <property type="component" value="Unassembled WGS sequence"/>
</dbReference>
<dbReference type="GO" id="GO:0016627">
    <property type="term" value="F:oxidoreductase activity, acting on the CH-CH group of donors"/>
    <property type="evidence" value="ECO:0007669"/>
    <property type="project" value="InterPro"/>
</dbReference>
<dbReference type="Gene3D" id="1.10.3140.10">
    <property type="entry name" value="4-hydroxybutyryl-coa dehydratase, domain 1"/>
    <property type="match status" value="1"/>
</dbReference>
<feature type="region of interest" description="Disordered" evidence="1">
    <location>
        <begin position="1"/>
        <end position="150"/>
    </location>
</feature>
<evidence type="ECO:0000313" key="3">
    <source>
        <dbReference type="Proteomes" id="UP000654123"/>
    </source>
</evidence>
<feature type="compositionally biased region" description="Basic and acidic residues" evidence="1">
    <location>
        <begin position="1"/>
        <end position="29"/>
    </location>
</feature>
<evidence type="ECO:0000256" key="1">
    <source>
        <dbReference type="SAM" id="MobiDB-lite"/>
    </source>
</evidence>
<dbReference type="EMBL" id="BMSV01000001">
    <property type="protein sequence ID" value="GGP87040.1"/>
    <property type="molecule type" value="Genomic_DNA"/>
</dbReference>
<dbReference type="InterPro" id="IPR009100">
    <property type="entry name" value="AcylCoA_DH/oxidase_NM_dom_sf"/>
</dbReference>
<reference evidence="2" key="2">
    <citation type="submission" date="2020-09" db="EMBL/GenBank/DDBJ databases">
        <authorList>
            <person name="Sun Q."/>
            <person name="Ohkuma M."/>
        </authorList>
    </citation>
    <scope>NUCLEOTIDE SEQUENCE</scope>
    <source>
        <strain evidence="2">JCM 4335</strain>
    </source>
</reference>
<reference evidence="2" key="1">
    <citation type="journal article" date="2014" name="Int. J. Syst. Evol. Microbiol.">
        <title>Complete genome sequence of Corynebacterium casei LMG S-19264T (=DSM 44701T), isolated from a smear-ripened cheese.</title>
        <authorList>
            <consortium name="US DOE Joint Genome Institute (JGI-PGF)"/>
            <person name="Walter F."/>
            <person name="Albersmeier A."/>
            <person name="Kalinowski J."/>
            <person name="Ruckert C."/>
        </authorList>
    </citation>
    <scope>NUCLEOTIDE SEQUENCE</scope>
    <source>
        <strain evidence="2">JCM 4335</strain>
    </source>
</reference>
<organism evidence="2 3">
    <name type="scientific">Streptomyces roseolilacinus</name>
    <dbReference type="NCBI Taxonomy" id="66904"/>
    <lineage>
        <taxon>Bacteria</taxon>
        <taxon>Bacillati</taxon>
        <taxon>Actinomycetota</taxon>
        <taxon>Actinomycetes</taxon>
        <taxon>Kitasatosporales</taxon>
        <taxon>Streptomycetaceae</taxon>
        <taxon>Streptomyces</taxon>
    </lineage>
</organism>
<sequence length="150" mass="15753">MTRSGQEHPRSLRDGRETRLGGERAEDVTGHPALRGTAASPAPLDDPAQASGHAAVLPRDGVHRAHPAPRSYVRSPGTPAEERVKPPKPSRGAPGSESAGRHEPYERSSHATPHVALPRRAGEGDGPARGPLARACLHGRAPGDAAREPR</sequence>
<dbReference type="SUPFAM" id="SSF56645">
    <property type="entry name" value="Acyl-CoA dehydrogenase NM domain-like"/>
    <property type="match status" value="1"/>
</dbReference>
<gene>
    <name evidence="2" type="ORF">GCM10010249_00190</name>
</gene>
<comment type="caution">
    <text evidence="2">The sequence shown here is derived from an EMBL/GenBank/DDBJ whole genome shotgun (WGS) entry which is preliminary data.</text>
</comment>
<name>A0A918EH66_9ACTN</name>
<accession>A0A918EH66</accession>
<dbReference type="AlphaFoldDB" id="A0A918EH66"/>
<evidence type="ECO:0000313" key="2">
    <source>
        <dbReference type="EMBL" id="GGP87040.1"/>
    </source>
</evidence>
<proteinExistence type="predicted"/>
<protein>
    <submittedName>
        <fullName evidence="2">Uncharacterized protein</fullName>
    </submittedName>
</protein>
<keyword evidence="3" id="KW-1185">Reference proteome</keyword>
<feature type="compositionally biased region" description="Basic and acidic residues" evidence="1">
    <location>
        <begin position="99"/>
        <end position="109"/>
    </location>
</feature>